<evidence type="ECO:0000313" key="2">
    <source>
        <dbReference type="Proteomes" id="UP000003020"/>
    </source>
</evidence>
<dbReference type="HOGENOM" id="CLU_3250186_0_0_11"/>
<keyword evidence="2" id="KW-1185">Reference proteome</keyword>
<dbReference type="Proteomes" id="UP000003020">
    <property type="component" value="Unassembled WGS sequence"/>
</dbReference>
<evidence type="ECO:0000313" key="1">
    <source>
        <dbReference type="EMBL" id="EFQ80227.1"/>
    </source>
</evidence>
<dbReference type="AlphaFoldDB" id="E2S4E1"/>
<accession>E2S4E1</accession>
<dbReference type="EMBL" id="ABYQ02000011">
    <property type="protein sequence ID" value="EFQ80227.1"/>
    <property type="molecule type" value="Genomic_DNA"/>
</dbReference>
<comment type="caution">
    <text evidence="1">The sequence shown here is derived from an EMBL/GenBank/DDBJ whole genome shotgun (WGS) entry which is preliminary data.</text>
</comment>
<protein>
    <submittedName>
        <fullName evidence="1">Uncharacterized protein</fullName>
    </submittedName>
</protein>
<name>E2S4E1_9CORY</name>
<sequence length="42" mass="4555">MCLKLASRCSHNPSPLCGWGKGLVPANCGYRTLYRTSCLLSP</sequence>
<organism evidence="1 2">
    <name type="scientific">Corynebacterium pseudogenitalium ATCC 33035</name>
    <dbReference type="NCBI Taxonomy" id="525264"/>
    <lineage>
        <taxon>Bacteria</taxon>
        <taxon>Bacillati</taxon>
        <taxon>Actinomycetota</taxon>
        <taxon>Actinomycetes</taxon>
        <taxon>Mycobacteriales</taxon>
        <taxon>Corynebacteriaceae</taxon>
        <taxon>Corynebacterium</taxon>
    </lineage>
</organism>
<gene>
    <name evidence="1" type="ORF">HMPREF0305_11393</name>
</gene>
<reference evidence="1 2" key="1">
    <citation type="submission" date="2010-08" db="EMBL/GenBank/DDBJ databases">
        <authorList>
            <person name="Muzny D."/>
            <person name="Qin X."/>
            <person name="Buhay C."/>
            <person name="Dugan-Rocha S."/>
            <person name="Ding Y."/>
            <person name="Chen G."/>
            <person name="Hawes A."/>
            <person name="Holder M."/>
            <person name="Jhangiani S."/>
            <person name="Johnson A."/>
            <person name="Khan Z."/>
            <person name="Li Z."/>
            <person name="Liu W."/>
            <person name="Liu X."/>
            <person name="Perez L."/>
            <person name="Shen H."/>
            <person name="Wang Q."/>
            <person name="Watt J."/>
            <person name="Xi L."/>
            <person name="Xin Y."/>
            <person name="Zhou J."/>
            <person name="Deng J."/>
            <person name="Jiang H."/>
            <person name="Liu Y."/>
            <person name="Qu J."/>
            <person name="Song X.-Z."/>
            <person name="Zhang L."/>
            <person name="Villasana D."/>
            <person name="Johnson A."/>
            <person name="Liu J."/>
            <person name="Liyanage D."/>
            <person name="Lorensuhewa L."/>
            <person name="Robinson T."/>
            <person name="Song A."/>
            <person name="Song B.-B."/>
            <person name="Dinh H."/>
            <person name="Thornton R."/>
            <person name="Coyle M."/>
            <person name="Francisco L."/>
            <person name="Jackson L."/>
            <person name="Javaid M."/>
            <person name="Korchina V."/>
            <person name="Kovar C."/>
            <person name="Mata R."/>
            <person name="Mathew T."/>
            <person name="Ngo R."/>
            <person name="Nguyen L."/>
            <person name="Nguyen N."/>
            <person name="Okwuonu G."/>
            <person name="Ongeri F."/>
            <person name="Pham C."/>
            <person name="Simmons D."/>
            <person name="Wilczek-Boney K."/>
            <person name="Hale W."/>
            <person name="Jakkamsetti A."/>
            <person name="Pham P."/>
            <person name="Ruth R."/>
            <person name="San Lucas F."/>
            <person name="Warren J."/>
            <person name="Zhang J."/>
            <person name="Zhao Z."/>
            <person name="Zhou C."/>
            <person name="Zhu D."/>
            <person name="Lee S."/>
            <person name="Bess C."/>
            <person name="Blankenburg K."/>
            <person name="Forbes L."/>
            <person name="Fu Q."/>
            <person name="Gubbala S."/>
            <person name="Hirani K."/>
            <person name="Jayaseelan J.C."/>
            <person name="Lara F."/>
            <person name="Munidasa M."/>
            <person name="Palculict T."/>
            <person name="Patil S."/>
            <person name="Pu L.-L."/>
            <person name="Saada N."/>
            <person name="Tang L."/>
            <person name="Weissenberger G."/>
            <person name="Zhu Y."/>
            <person name="Hemphill L."/>
            <person name="Shang Y."/>
            <person name="Youmans B."/>
            <person name="Ayvaz T."/>
            <person name="Ross M."/>
            <person name="Santibanez J."/>
            <person name="Aqrawi P."/>
            <person name="Gross S."/>
            <person name="Joshi V."/>
            <person name="Fowler G."/>
            <person name="Nazareth L."/>
            <person name="Reid J."/>
            <person name="Worley K."/>
            <person name="Petrosino J."/>
            <person name="Highlander S."/>
            <person name="Gibbs R."/>
        </authorList>
    </citation>
    <scope>NUCLEOTIDE SEQUENCE [LARGE SCALE GENOMIC DNA]</scope>
    <source>
        <strain evidence="1 2">ATCC 33035</strain>
    </source>
</reference>
<proteinExistence type="predicted"/>